<dbReference type="Gene3D" id="3.30.70.1740">
    <property type="entry name" value="Bypass-of-forespore C, C-terminal domain"/>
    <property type="match status" value="1"/>
</dbReference>
<sequence length="227" mass="25737">MNVQRFFKHLKKKLRWKRNWLALGMFVFVCGAGYLLVASGFEGQQRDKPGILARMTMGSVKPEEDLKWQKSIAAIKGITDSRDTYLLKSYVCGEERQALGHLTSEQMLSEFTKHPDWTLDINAQGEVTFTEQVEDLSPNCKENAVFSLDESGNLSLFQGTPSKENVIRTFFQLNIQHLESSLPSETVKQLREGIRISDMEEYNSVISTFSDYAVEESAGAMSHPVEK</sequence>
<evidence type="ECO:0000313" key="3">
    <source>
        <dbReference type="EMBL" id="UJF31981.1"/>
    </source>
</evidence>
<name>A0ABY3SFM8_9BACL</name>
<dbReference type="InterPro" id="IPR015050">
    <property type="entry name" value="BofC_C"/>
</dbReference>
<keyword evidence="1" id="KW-0812">Transmembrane</keyword>
<dbReference type="EMBL" id="CP090978">
    <property type="protein sequence ID" value="UJF31981.1"/>
    <property type="molecule type" value="Genomic_DNA"/>
</dbReference>
<accession>A0ABY3SFM8</accession>
<reference evidence="3 4" key="1">
    <citation type="journal article" date="2024" name="Int. J. Syst. Evol. Microbiol.">
        <title>Paenibacillus hexagrammi sp. nov., a novel bacterium isolated from the gut content of Hexagrammos agrammus.</title>
        <authorList>
            <person name="Jung H.K."/>
            <person name="Kim D.G."/>
            <person name="Zin H."/>
            <person name="Park J."/>
            <person name="Jung H."/>
            <person name="Kim Y.O."/>
            <person name="Kong H.J."/>
            <person name="Kim J.W."/>
            <person name="Kim Y.S."/>
        </authorList>
    </citation>
    <scope>NUCLEOTIDE SEQUENCE [LARGE SCALE GENOMIC DNA]</scope>
    <source>
        <strain evidence="3 4">YPD9-1</strain>
    </source>
</reference>
<keyword evidence="4" id="KW-1185">Reference proteome</keyword>
<dbReference type="Pfam" id="PF08955">
    <property type="entry name" value="BofC_C"/>
    <property type="match status" value="1"/>
</dbReference>
<evidence type="ECO:0000259" key="2">
    <source>
        <dbReference type="Pfam" id="PF08955"/>
    </source>
</evidence>
<dbReference type="Proteomes" id="UP001649230">
    <property type="component" value="Chromosome"/>
</dbReference>
<feature type="domain" description="Bypass of forespore C C-terminal" evidence="2">
    <location>
        <begin position="134"/>
        <end position="210"/>
    </location>
</feature>
<gene>
    <name evidence="3" type="ORF">L0M14_19835</name>
</gene>
<organism evidence="3 4">
    <name type="scientific">Paenibacillus hexagrammi</name>
    <dbReference type="NCBI Taxonomy" id="2908839"/>
    <lineage>
        <taxon>Bacteria</taxon>
        <taxon>Bacillati</taxon>
        <taxon>Bacillota</taxon>
        <taxon>Bacilli</taxon>
        <taxon>Bacillales</taxon>
        <taxon>Paenibacillaceae</taxon>
        <taxon>Paenibacillus</taxon>
    </lineage>
</organism>
<dbReference type="InterPro" id="IPR038117">
    <property type="entry name" value="BofC_C_sf"/>
</dbReference>
<feature type="transmembrane region" description="Helical" evidence="1">
    <location>
        <begin position="20"/>
        <end position="41"/>
    </location>
</feature>
<evidence type="ECO:0000313" key="4">
    <source>
        <dbReference type="Proteomes" id="UP001649230"/>
    </source>
</evidence>
<keyword evidence="1" id="KW-1133">Transmembrane helix</keyword>
<keyword evidence="1" id="KW-0472">Membrane</keyword>
<proteinExistence type="predicted"/>
<evidence type="ECO:0000256" key="1">
    <source>
        <dbReference type="SAM" id="Phobius"/>
    </source>
</evidence>
<protein>
    <submittedName>
        <fullName evidence="3">BofC C-terminal domain-containing protein</fullName>
    </submittedName>
</protein>
<dbReference type="RefSeq" id="WP_235118326.1">
    <property type="nucleotide sequence ID" value="NZ_CP090978.1"/>
</dbReference>